<comment type="caution">
    <text evidence="2">The sequence shown here is derived from an EMBL/GenBank/DDBJ whole genome shotgun (WGS) entry which is preliminary data.</text>
</comment>
<feature type="chain" id="PRO_5032835140" evidence="1">
    <location>
        <begin position="28"/>
        <end position="384"/>
    </location>
</feature>
<dbReference type="Proteomes" id="UP000460298">
    <property type="component" value="Unassembled WGS sequence"/>
</dbReference>
<accession>A0A833LY14</accession>
<dbReference type="EMBL" id="WBUI01000012">
    <property type="protein sequence ID" value="KAB2931778.1"/>
    <property type="molecule type" value="Genomic_DNA"/>
</dbReference>
<keyword evidence="1" id="KW-0732">Signal</keyword>
<evidence type="ECO:0000313" key="3">
    <source>
        <dbReference type="Proteomes" id="UP000460298"/>
    </source>
</evidence>
<organism evidence="2 3">
    <name type="scientific">Leptonema illini</name>
    <dbReference type="NCBI Taxonomy" id="183"/>
    <lineage>
        <taxon>Bacteria</taxon>
        <taxon>Pseudomonadati</taxon>
        <taxon>Spirochaetota</taxon>
        <taxon>Spirochaetia</taxon>
        <taxon>Leptospirales</taxon>
        <taxon>Leptospiraceae</taxon>
        <taxon>Leptonema</taxon>
    </lineage>
</organism>
<protein>
    <submittedName>
        <fullName evidence="2">Uncharacterized protein</fullName>
    </submittedName>
</protein>
<sequence>MKSIITKRLGLTAGLTGALFAAGSLQAQTFEPGIDFTADVVSNYVFRGVDVHSNKFVQDGKSYGGFNMAPAFQPSLTFKFAEGWSLNIWGSFAMTGRNDVDTDGLFQEGAGDSTSATANSYISGLALGNLDLATIVNDYATAIAGNEAAVIRDPSTAPGFYKEANGLKRNDEVDITLSYSTSSKLGTMTGGVVSYNYVNYVQHTASNIEMFAGFAPAILPELSFTTYVDVATPGYSGSTYNYLAYTKAFEFGDGNNVTIAPGVGYATDTSLRIQGWKNANLPITLNLGGFHIGVTGVYRMDTRFFEALTGETSRSDAVSILGESALGDGLVVDPSLNNGIANTYINSLVTASIGNPTGYGYAYAPKQSLPKLVYYYTIGYTMSF</sequence>
<name>A0A833LY14_9LEPT</name>
<dbReference type="AlphaFoldDB" id="A0A833LY14"/>
<proteinExistence type="predicted"/>
<gene>
    <name evidence="2" type="ORF">F9K24_12660</name>
</gene>
<reference evidence="2 3" key="1">
    <citation type="submission" date="2019-10" db="EMBL/GenBank/DDBJ databases">
        <title>Extracellular Electron Transfer in a Candidatus Methanoperedens spp. Enrichment Culture.</title>
        <authorList>
            <person name="Berger S."/>
            <person name="Rangel Shaw D."/>
            <person name="Berben T."/>
            <person name="In 'T Zandt M."/>
            <person name="Frank J."/>
            <person name="Reimann J."/>
            <person name="Jetten M.S.M."/>
            <person name="Welte C.U."/>
        </authorList>
    </citation>
    <scope>NUCLEOTIDE SEQUENCE [LARGE SCALE GENOMIC DNA]</scope>
    <source>
        <strain evidence="2">SB12</strain>
    </source>
</reference>
<feature type="signal peptide" evidence="1">
    <location>
        <begin position="1"/>
        <end position="27"/>
    </location>
</feature>
<evidence type="ECO:0000256" key="1">
    <source>
        <dbReference type="SAM" id="SignalP"/>
    </source>
</evidence>
<evidence type="ECO:0000313" key="2">
    <source>
        <dbReference type="EMBL" id="KAB2931778.1"/>
    </source>
</evidence>